<feature type="region of interest" description="Disordered" evidence="5">
    <location>
        <begin position="107"/>
        <end position="139"/>
    </location>
</feature>
<dbReference type="PANTHER" id="PTHR31079">
    <property type="entry name" value="NAC DOMAIN-CONTAINING PROTEIN 73"/>
    <property type="match status" value="1"/>
</dbReference>
<dbReference type="GO" id="GO:0005634">
    <property type="term" value="C:nucleus"/>
    <property type="evidence" value="ECO:0007669"/>
    <property type="project" value="TreeGrafter"/>
</dbReference>
<dbReference type="Gene3D" id="2.170.150.80">
    <property type="entry name" value="NAC domain"/>
    <property type="match status" value="1"/>
</dbReference>
<name>A0AAD8RC43_LOLMU</name>
<feature type="domain" description="NAC" evidence="6">
    <location>
        <begin position="227"/>
        <end position="389"/>
    </location>
</feature>
<proteinExistence type="predicted"/>
<keyword evidence="3" id="KW-0804">Transcription</keyword>
<dbReference type="AlphaFoldDB" id="A0AAD8RC43"/>
<evidence type="ECO:0000256" key="2">
    <source>
        <dbReference type="ARBA" id="ARBA00023125"/>
    </source>
</evidence>
<feature type="region of interest" description="Disordered" evidence="5">
    <location>
        <begin position="394"/>
        <end position="436"/>
    </location>
</feature>
<evidence type="ECO:0000313" key="8">
    <source>
        <dbReference type="EMBL" id="KAK1617906.1"/>
    </source>
</evidence>
<dbReference type="PROSITE" id="PS51005">
    <property type="entry name" value="NAC"/>
    <property type="match status" value="1"/>
</dbReference>
<dbReference type="FunFam" id="2.170.150.80:FF:000009">
    <property type="entry name" value="NAC domain-containing protein 8"/>
    <property type="match status" value="1"/>
</dbReference>
<keyword evidence="4" id="KW-0539">Nucleus</keyword>
<keyword evidence="9" id="KW-1185">Reference proteome</keyword>
<dbReference type="GO" id="GO:0003700">
    <property type="term" value="F:DNA-binding transcription factor activity"/>
    <property type="evidence" value="ECO:0007669"/>
    <property type="project" value="InterPro"/>
</dbReference>
<gene>
    <name evidence="7" type="ORF">QYE76_023415</name>
    <name evidence="8" type="ORF">QYE76_023423</name>
</gene>
<dbReference type="GO" id="GO:0000976">
    <property type="term" value="F:transcription cis-regulatory region binding"/>
    <property type="evidence" value="ECO:0007669"/>
    <property type="project" value="TreeGrafter"/>
</dbReference>
<dbReference type="EMBL" id="JAUUTY010000006">
    <property type="protein sequence ID" value="KAK1617906.1"/>
    <property type="molecule type" value="Genomic_DNA"/>
</dbReference>
<feature type="compositionally biased region" description="Polar residues" evidence="5">
    <location>
        <begin position="426"/>
        <end position="436"/>
    </location>
</feature>
<dbReference type="SUPFAM" id="SSF101941">
    <property type="entry name" value="NAC domain"/>
    <property type="match status" value="1"/>
</dbReference>
<reference evidence="8" key="1">
    <citation type="submission" date="2023-07" db="EMBL/GenBank/DDBJ databases">
        <title>A chromosome-level genome assembly of Lolium multiflorum.</title>
        <authorList>
            <person name="Chen Y."/>
            <person name="Copetti D."/>
            <person name="Kolliker R."/>
            <person name="Studer B."/>
        </authorList>
    </citation>
    <scope>NUCLEOTIDE SEQUENCE</scope>
    <source>
        <strain evidence="8">02402/16</strain>
        <tissue evidence="8">Leaf</tissue>
    </source>
</reference>
<sequence length="541" mass="60047">MGRAGLSDKIQRIARENLRSNSGASIKWGTTTTTTTTFGLPRKATTTPTGTVPTLWQCSRGFLGFPEAQKPEEIAQGKEASRPFPSPLLPLPRSCREISPQLRRAPIISGREARPPAQLDRAERLGRGEQQPPPPPRRRIRVLTYRGGLADRRGGPRAQPRSSSGHAAAAAMARTWLINSRGVAKKIRNANCPVRQISELGTEACRECPNCKHIIDNSDVTVQWPGLPAGVKFDPSDLELLEHLEHKLGVGDSKPHMFIDEFIPTVENDEGICYSHPENLPGTKKDGSSAHFFHRVSNAYGCGQRKRRRIIHVDQTTSDEHVRWHKTGKSKPVKHNGVTKGWKKILVLYKSPQRGAKPDKADWVMHQYHLGPEENEEVGDFVVSKILYQVKTKQVDKSETSNEESDAFAASVCPKTPKTKTPQPCRLNNSPSEIGQNDTILQDQEEEEEAEADQPAVSLADAKEPEWFTLAPLAGSNVDDPLRCHEDFNSFGQSGALDRPIFSQGNEIFDGLPYVHGSLPEDVLLYSPPCFGSWQWPEVQD</sequence>
<dbReference type="EMBL" id="JAUUTY010000006">
    <property type="protein sequence ID" value="KAK1617898.1"/>
    <property type="molecule type" value="Genomic_DNA"/>
</dbReference>
<evidence type="ECO:0000256" key="5">
    <source>
        <dbReference type="SAM" id="MobiDB-lite"/>
    </source>
</evidence>
<protein>
    <recommendedName>
        <fullName evidence="6">NAC domain-containing protein</fullName>
    </recommendedName>
</protein>
<dbReference type="PANTHER" id="PTHR31079:SF2">
    <property type="entry name" value="NAC DOMAIN CONTAINING PROTEIN 44-RELATED"/>
    <property type="match status" value="1"/>
</dbReference>
<comment type="caution">
    <text evidence="8">The sequence shown here is derived from an EMBL/GenBank/DDBJ whole genome shotgun (WGS) entry which is preliminary data.</text>
</comment>
<evidence type="ECO:0000259" key="6">
    <source>
        <dbReference type="PROSITE" id="PS51005"/>
    </source>
</evidence>
<accession>A0AAD8RC43</accession>
<dbReference type="Pfam" id="PF02365">
    <property type="entry name" value="NAM"/>
    <property type="match status" value="1"/>
</dbReference>
<dbReference type="InterPro" id="IPR003441">
    <property type="entry name" value="NAC-dom"/>
</dbReference>
<evidence type="ECO:0000313" key="9">
    <source>
        <dbReference type="Proteomes" id="UP001231189"/>
    </source>
</evidence>
<evidence type="ECO:0000256" key="3">
    <source>
        <dbReference type="ARBA" id="ARBA00023163"/>
    </source>
</evidence>
<keyword evidence="2" id="KW-0238">DNA-binding</keyword>
<keyword evidence="1" id="KW-0805">Transcription regulation</keyword>
<feature type="region of interest" description="Disordered" evidence="5">
    <location>
        <begin position="73"/>
        <end position="93"/>
    </location>
</feature>
<organism evidence="8 9">
    <name type="scientific">Lolium multiflorum</name>
    <name type="common">Italian ryegrass</name>
    <name type="synonym">Lolium perenne subsp. multiflorum</name>
    <dbReference type="NCBI Taxonomy" id="4521"/>
    <lineage>
        <taxon>Eukaryota</taxon>
        <taxon>Viridiplantae</taxon>
        <taxon>Streptophyta</taxon>
        <taxon>Embryophyta</taxon>
        <taxon>Tracheophyta</taxon>
        <taxon>Spermatophyta</taxon>
        <taxon>Magnoliopsida</taxon>
        <taxon>Liliopsida</taxon>
        <taxon>Poales</taxon>
        <taxon>Poaceae</taxon>
        <taxon>BOP clade</taxon>
        <taxon>Pooideae</taxon>
        <taxon>Poodae</taxon>
        <taxon>Poeae</taxon>
        <taxon>Poeae Chloroplast Group 2 (Poeae type)</taxon>
        <taxon>Loliodinae</taxon>
        <taxon>Loliinae</taxon>
        <taxon>Lolium</taxon>
    </lineage>
</organism>
<evidence type="ECO:0000313" key="7">
    <source>
        <dbReference type="EMBL" id="KAK1617898.1"/>
    </source>
</evidence>
<dbReference type="Proteomes" id="UP001231189">
    <property type="component" value="Unassembled WGS sequence"/>
</dbReference>
<dbReference type="InterPro" id="IPR036093">
    <property type="entry name" value="NAC_dom_sf"/>
</dbReference>
<dbReference type="InterPro" id="IPR044799">
    <property type="entry name" value="SOG1-like"/>
</dbReference>
<evidence type="ECO:0000256" key="4">
    <source>
        <dbReference type="ARBA" id="ARBA00023242"/>
    </source>
</evidence>
<evidence type="ECO:0000256" key="1">
    <source>
        <dbReference type="ARBA" id="ARBA00023015"/>
    </source>
</evidence>